<proteinExistence type="inferred from homology"/>
<evidence type="ECO:0000256" key="9">
    <source>
        <dbReference type="NCBIfam" id="TIGR01128"/>
    </source>
</evidence>
<evidence type="ECO:0000256" key="5">
    <source>
        <dbReference type="ARBA" id="ARBA00022705"/>
    </source>
</evidence>
<evidence type="ECO:0000259" key="11">
    <source>
        <dbReference type="Pfam" id="PF21694"/>
    </source>
</evidence>
<dbReference type="InterPro" id="IPR010372">
    <property type="entry name" value="DNA_pol3_delta_N"/>
</dbReference>
<evidence type="ECO:0000256" key="4">
    <source>
        <dbReference type="ARBA" id="ARBA00022695"/>
    </source>
</evidence>
<comment type="similarity">
    <text evidence="7">Belongs to the DNA polymerase HolA subunit family.</text>
</comment>
<dbReference type="InterPro" id="IPR027417">
    <property type="entry name" value="P-loop_NTPase"/>
</dbReference>
<dbReference type="SUPFAM" id="SSF48019">
    <property type="entry name" value="post-AAA+ oligomerization domain-like"/>
    <property type="match status" value="1"/>
</dbReference>
<protein>
    <recommendedName>
        <fullName evidence="2 9">DNA polymerase III subunit delta</fullName>
        <ecNumber evidence="1 9">2.7.7.7</ecNumber>
    </recommendedName>
</protein>
<sequence>MELDYFGFMDKPNIADYKLFLISGDEPLQKHNIIEKINNSFKEKSYEIARYDISEQNHDVLYHEADSLSLFSMDKFIQFTLDKPPQKNLQKALIDNLCKPSDNSYLVIFSGLKKQNLSTKWFQSLSQNAIHVHIYDPNINVAIRIIKSEILKENDLSLSDEAIQMLAQKTEGNLIATKQILKLLGRQNQKTFDEQTIKPFLHEHTNYNVFDLSDAIIEQKKAKALTILNHILLEKDKATLILWTLKRELRIISQLQETNPSYHQKVFRENNIWPSKQKYYSSLINRVHSKNIISNLQKCLDTDLCIKGVKKGNVKIMLNEIVFDLIK</sequence>
<dbReference type="InterPro" id="IPR048466">
    <property type="entry name" value="DNA_pol3_delta-like_C"/>
</dbReference>
<dbReference type="Gene3D" id="1.10.8.60">
    <property type="match status" value="1"/>
</dbReference>
<evidence type="ECO:0000313" key="13">
    <source>
        <dbReference type="Proteomes" id="UP001595926"/>
    </source>
</evidence>
<comment type="catalytic activity">
    <reaction evidence="8">
        <text>DNA(n) + a 2'-deoxyribonucleoside 5'-triphosphate = DNA(n+1) + diphosphate</text>
        <dbReference type="Rhea" id="RHEA:22508"/>
        <dbReference type="Rhea" id="RHEA-COMP:17339"/>
        <dbReference type="Rhea" id="RHEA-COMP:17340"/>
        <dbReference type="ChEBI" id="CHEBI:33019"/>
        <dbReference type="ChEBI" id="CHEBI:61560"/>
        <dbReference type="ChEBI" id="CHEBI:173112"/>
        <dbReference type="EC" id="2.7.7.7"/>
    </reaction>
</comment>
<keyword evidence="3 12" id="KW-0808">Transferase</keyword>
<evidence type="ECO:0000259" key="10">
    <source>
        <dbReference type="Pfam" id="PF06144"/>
    </source>
</evidence>
<evidence type="ECO:0000256" key="1">
    <source>
        <dbReference type="ARBA" id="ARBA00012417"/>
    </source>
</evidence>
<evidence type="ECO:0000256" key="8">
    <source>
        <dbReference type="ARBA" id="ARBA00049244"/>
    </source>
</evidence>
<dbReference type="NCBIfam" id="TIGR01128">
    <property type="entry name" value="holA"/>
    <property type="match status" value="1"/>
</dbReference>
<dbReference type="Gene3D" id="1.20.272.10">
    <property type="match status" value="1"/>
</dbReference>
<keyword evidence="6" id="KW-0239">DNA-directed DNA polymerase</keyword>
<feature type="domain" description="DNA polymerase III delta N-terminal" evidence="10">
    <location>
        <begin position="21"/>
        <end position="134"/>
    </location>
</feature>
<dbReference type="SUPFAM" id="SSF52540">
    <property type="entry name" value="P-loop containing nucleoside triphosphate hydrolases"/>
    <property type="match status" value="1"/>
</dbReference>
<dbReference type="InterPro" id="IPR005790">
    <property type="entry name" value="DNA_polIII_delta"/>
</dbReference>
<evidence type="ECO:0000256" key="7">
    <source>
        <dbReference type="ARBA" id="ARBA00034754"/>
    </source>
</evidence>
<dbReference type="EMBL" id="JBHSJH010000003">
    <property type="protein sequence ID" value="MFC4892959.1"/>
    <property type="molecule type" value="Genomic_DNA"/>
</dbReference>
<dbReference type="PANTHER" id="PTHR34388:SF1">
    <property type="entry name" value="DNA POLYMERASE III SUBUNIT DELTA"/>
    <property type="match status" value="1"/>
</dbReference>
<keyword evidence="13" id="KW-1185">Reference proteome</keyword>
<dbReference type="PANTHER" id="PTHR34388">
    <property type="entry name" value="DNA POLYMERASE III SUBUNIT DELTA"/>
    <property type="match status" value="1"/>
</dbReference>
<dbReference type="Gene3D" id="3.40.50.300">
    <property type="entry name" value="P-loop containing nucleotide triphosphate hydrolases"/>
    <property type="match status" value="1"/>
</dbReference>
<keyword evidence="5" id="KW-0235">DNA replication</keyword>
<feature type="domain" description="DNA polymerase III delta subunit-like C-terminal" evidence="11">
    <location>
        <begin position="208"/>
        <end position="310"/>
    </location>
</feature>
<dbReference type="InterPro" id="IPR008921">
    <property type="entry name" value="DNA_pol3_clamp-load_cplx_C"/>
</dbReference>
<name>A0ABV9TE34_9GAMM</name>
<dbReference type="EC" id="2.7.7.7" evidence="1 9"/>
<accession>A0ABV9TE34</accession>
<dbReference type="GO" id="GO:0003887">
    <property type="term" value="F:DNA-directed DNA polymerase activity"/>
    <property type="evidence" value="ECO:0007669"/>
    <property type="project" value="UniProtKB-EC"/>
</dbReference>
<evidence type="ECO:0000256" key="3">
    <source>
        <dbReference type="ARBA" id="ARBA00022679"/>
    </source>
</evidence>
<organism evidence="12 13">
    <name type="scientific">Pseudofrancisella aestuarii</name>
    <dbReference type="NCBI Taxonomy" id="2670347"/>
    <lineage>
        <taxon>Bacteria</taxon>
        <taxon>Pseudomonadati</taxon>
        <taxon>Pseudomonadota</taxon>
        <taxon>Gammaproteobacteria</taxon>
        <taxon>Thiotrichales</taxon>
        <taxon>Francisellaceae</taxon>
        <taxon>Pseudofrancisella</taxon>
    </lineage>
</organism>
<reference evidence="13" key="1">
    <citation type="journal article" date="2019" name="Int. J. Syst. Evol. Microbiol.">
        <title>The Global Catalogue of Microorganisms (GCM) 10K type strain sequencing project: providing services to taxonomists for standard genome sequencing and annotation.</title>
        <authorList>
            <consortium name="The Broad Institute Genomics Platform"/>
            <consortium name="The Broad Institute Genome Sequencing Center for Infectious Disease"/>
            <person name="Wu L."/>
            <person name="Ma J."/>
        </authorList>
    </citation>
    <scope>NUCLEOTIDE SEQUENCE [LARGE SCALE GENOMIC DNA]</scope>
    <source>
        <strain evidence="13">CGMCC 1.13718</strain>
    </source>
</reference>
<dbReference type="Pfam" id="PF21694">
    <property type="entry name" value="DNA_pol3_delta_C"/>
    <property type="match status" value="1"/>
</dbReference>
<gene>
    <name evidence="12" type="primary">holA</name>
    <name evidence="12" type="ORF">ACFPDQ_07830</name>
</gene>
<evidence type="ECO:0000256" key="6">
    <source>
        <dbReference type="ARBA" id="ARBA00022932"/>
    </source>
</evidence>
<dbReference type="Pfam" id="PF06144">
    <property type="entry name" value="DNA_pol3_delta"/>
    <property type="match status" value="1"/>
</dbReference>
<comment type="caution">
    <text evidence="12">The sequence shown here is derived from an EMBL/GenBank/DDBJ whole genome shotgun (WGS) entry which is preliminary data.</text>
</comment>
<dbReference type="Proteomes" id="UP001595926">
    <property type="component" value="Unassembled WGS sequence"/>
</dbReference>
<evidence type="ECO:0000313" key="12">
    <source>
        <dbReference type="EMBL" id="MFC4892959.1"/>
    </source>
</evidence>
<dbReference type="RefSeq" id="WP_119331042.1">
    <property type="nucleotide sequence ID" value="NZ_JBHSJH010000003.1"/>
</dbReference>
<evidence type="ECO:0000256" key="2">
    <source>
        <dbReference type="ARBA" id="ARBA00017703"/>
    </source>
</evidence>
<keyword evidence="4 12" id="KW-0548">Nucleotidyltransferase</keyword>